<organism evidence="7 8">
    <name type="scientific">Sinorhizobium kostiense</name>
    <dbReference type="NCBI Taxonomy" id="76747"/>
    <lineage>
        <taxon>Bacteria</taxon>
        <taxon>Pseudomonadati</taxon>
        <taxon>Pseudomonadota</taxon>
        <taxon>Alphaproteobacteria</taxon>
        <taxon>Hyphomicrobiales</taxon>
        <taxon>Rhizobiaceae</taxon>
        <taxon>Sinorhizobium/Ensifer group</taxon>
        <taxon>Sinorhizobium</taxon>
    </lineage>
</organism>
<evidence type="ECO:0000256" key="5">
    <source>
        <dbReference type="ARBA" id="ARBA00023163"/>
    </source>
</evidence>
<dbReference type="InterPro" id="IPR036390">
    <property type="entry name" value="WH_DNA-bd_sf"/>
</dbReference>
<evidence type="ECO:0000256" key="3">
    <source>
        <dbReference type="ARBA" id="ARBA00023015"/>
    </source>
</evidence>
<comment type="similarity">
    <text evidence="1">Belongs to the LysR transcriptional regulatory family.</text>
</comment>
<accession>A0ABS4R6K2</accession>
<dbReference type="InterPro" id="IPR011991">
    <property type="entry name" value="ArsR-like_HTH"/>
</dbReference>
<keyword evidence="2" id="KW-0536">Nodulation</keyword>
<dbReference type="InterPro" id="IPR005119">
    <property type="entry name" value="LysR_subst-bd"/>
</dbReference>
<dbReference type="PANTHER" id="PTHR30118">
    <property type="entry name" value="HTH-TYPE TRANSCRIPTIONAL REGULATOR LEUO-RELATED"/>
    <property type="match status" value="1"/>
</dbReference>
<proteinExistence type="inferred from homology"/>
<keyword evidence="8" id="KW-1185">Reference proteome</keyword>
<dbReference type="Proteomes" id="UP000730739">
    <property type="component" value="Unassembled WGS sequence"/>
</dbReference>
<dbReference type="InterPro" id="IPR037402">
    <property type="entry name" value="YidZ_PBP2"/>
</dbReference>
<dbReference type="CDD" id="cd08417">
    <property type="entry name" value="PBP2_Nitroaromatics_like"/>
    <property type="match status" value="1"/>
</dbReference>
<evidence type="ECO:0000256" key="1">
    <source>
        <dbReference type="ARBA" id="ARBA00009437"/>
    </source>
</evidence>
<dbReference type="PANTHER" id="PTHR30118:SF15">
    <property type="entry name" value="TRANSCRIPTIONAL REGULATORY PROTEIN"/>
    <property type="match status" value="1"/>
</dbReference>
<comment type="caution">
    <text evidence="7">The sequence shown here is derived from an EMBL/GenBank/DDBJ whole genome shotgun (WGS) entry which is preliminary data.</text>
</comment>
<keyword evidence="3" id="KW-0805">Transcription regulation</keyword>
<name>A0ABS4R6K2_9HYPH</name>
<feature type="domain" description="HTH lysR-type" evidence="6">
    <location>
        <begin position="34"/>
        <end position="90"/>
    </location>
</feature>
<dbReference type="InterPro" id="IPR036388">
    <property type="entry name" value="WH-like_DNA-bd_sf"/>
</dbReference>
<dbReference type="Gene3D" id="3.40.190.10">
    <property type="entry name" value="Periplasmic binding protein-like II"/>
    <property type="match status" value="2"/>
</dbReference>
<dbReference type="PROSITE" id="PS50931">
    <property type="entry name" value="HTH_LYSR"/>
    <property type="match status" value="1"/>
</dbReference>
<dbReference type="InterPro" id="IPR000847">
    <property type="entry name" value="LysR_HTH_N"/>
</dbReference>
<sequence>MNVSIEFEITLGISCVQCMRYIVSMREVNLRQADLNLLVVLEALLEERSVTRAASRLGMSQPAVSRALARLRELFDDGLLVEGRGGYMPTTRAEDIRPKLRRTLAQIGDMLEASHFDPAAATGNVRLLMLDLETAALVPHLLARLATEAPRLDIDIAAPGPGVIEALENDAVDAVIGVIDSAPAGIQRRGLYDDTFVTLMRTGHPAASSKLTLNRYLELGHIVVSVTGEGSAPVDIALAKMPRKRRVRVRVPSFLAAVEIAAQSDLIMTLPSSLARTAAGMGRFVALPPPLDLGSFTMSLLWHARHQDEPRHIWLRRTIVAAAKAVLVAGTQKADE</sequence>
<reference evidence="7 8" key="1">
    <citation type="submission" date="2021-03" db="EMBL/GenBank/DDBJ databases">
        <title>Genomic Encyclopedia of Type Strains, Phase IV (KMG-IV): sequencing the most valuable type-strain genomes for metagenomic binning, comparative biology and taxonomic classification.</title>
        <authorList>
            <person name="Goeker M."/>
        </authorList>
    </citation>
    <scope>NUCLEOTIDE SEQUENCE [LARGE SCALE GENOMIC DNA]</scope>
    <source>
        <strain evidence="7 8">DSM 13372</strain>
    </source>
</reference>
<dbReference type="SUPFAM" id="SSF46785">
    <property type="entry name" value="Winged helix' DNA-binding domain"/>
    <property type="match status" value="1"/>
</dbReference>
<keyword evidence="4 7" id="KW-0238">DNA-binding</keyword>
<evidence type="ECO:0000313" key="8">
    <source>
        <dbReference type="Proteomes" id="UP000730739"/>
    </source>
</evidence>
<dbReference type="SUPFAM" id="SSF53850">
    <property type="entry name" value="Periplasmic binding protein-like II"/>
    <property type="match status" value="1"/>
</dbReference>
<dbReference type="GO" id="GO:0003677">
    <property type="term" value="F:DNA binding"/>
    <property type="evidence" value="ECO:0007669"/>
    <property type="project" value="UniProtKB-KW"/>
</dbReference>
<gene>
    <name evidence="7" type="ORF">J2Z31_005059</name>
</gene>
<dbReference type="EMBL" id="JAGILA010000008">
    <property type="protein sequence ID" value="MBP2238522.1"/>
    <property type="molecule type" value="Genomic_DNA"/>
</dbReference>
<evidence type="ECO:0000259" key="6">
    <source>
        <dbReference type="PROSITE" id="PS50931"/>
    </source>
</evidence>
<dbReference type="Pfam" id="PF03466">
    <property type="entry name" value="LysR_substrate"/>
    <property type="match status" value="1"/>
</dbReference>
<evidence type="ECO:0000256" key="4">
    <source>
        <dbReference type="ARBA" id="ARBA00023125"/>
    </source>
</evidence>
<dbReference type="Gene3D" id="1.10.10.10">
    <property type="entry name" value="Winged helix-like DNA-binding domain superfamily/Winged helix DNA-binding domain"/>
    <property type="match status" value="1"/>
</dbReference>
<evidence type="ECO:0000313" key="7">
    <source>
        <dbReference type="EMBL" id="MBP2238522.1"/>
    </source>
</evidence>
<evidence type="ECO:0000256" key="2">
    <source>
        <dbReference type="ARBA" id="ARBA00022458"/>
    </source>
</evidence>
<dbReference type="CDD" id="cd00090">
    <property type="entry name" value="HTH_ARSR"/>
    <property type="match status" value="1"/>
</dbReference>
<protein>
    <submittedName>
        <fullName evidence="7">DNA-binding transcriptional LysR family regulator</fullName>
    </submittedName>
</protein>
<keyword evidence="5" id="KW-0804">Transcription</keyword>
<dbReference type="InterPro" id="IPR050389">
    <property type="entry name" value="LysR-type_TF"/>
</dbReference>
<dbReference type="Pfam" id="PF00126">
    <property type="entry name" value="HTH_1"/>
    <property type="match status" value="1"/>
</dbReference>